<gene>
    <name evidence="2" type="ORF">BJ212DRAFT_1446262</name>
</gene>
<dbReference type="Proteomes" id="UP000807769">
    <property type="component" value="Unassembled WGS sequence"/>
</dbReference>
<feature type="compositionally biased region" description="Basic and acidic residues" evidence="1">
    <location>
        <begin position="28"/>
        <end position="39"/>
    </location>
</feature>
<feature type="region of interest" description="Disordered" evidence="1">
    <location>
        <begin position="1"/>
        <end position="39"/>
    </location>
</feature>
<feature type="compositionally biased region" description="Pro residues" evidence="1">
    <location>
        <begin position="11"/>
        <end position="22"/>
    </location>
</feature>
<dbReference type="AlphaFoldDB" id="A0A9P7EE06"/>
<evidence type="ECO:0000256" key="1">
    <source>
        <dbReference type="SAM" id="MobiDB-lite"/>
    </source>
</evidence>
<dbReference type="GeneID" id="64632235"/>
<organism evidence="2 3">
    <name type="scientific">Suillus subaureus</name>
    <dbReference type="NCBI Taxonomy" id="48587"/>
    <lineage>
        <taxon>Eukaryota</taxon>
        <taxon>Fungi</taxon>
        <taxon>Dikarya</taxon>
        <taxon>Basidiomycota</taxon>
        <taxon>Agaricomycotina</taxon>
        <taxon>Agaricomycetes</taxon>
        <taxon>Agaricomycetidae</taxon>
        <taxon>Boletales</taxon>
        <taxon>Suillineae</taxon>
        <taxon>Suillaceae</taxon>
        <taxon>Suillus</taxon>
    </lineage>
</organism>
<evidence type="ECO:0000313" key="2">
    <source>
        <dbReference type="EMBL" id="KAG1819162.1"/>
    </source>
</evidence>
<name>A0A9P7EE06_9AGAM</name>
<keyword evidence="3" id="KW-1185">Reference proteome</keyword>
<accession>A0A9P7EE06</accession>
<comment type="caution">
    <text evidence="2">The sequence shown here is derived from an EMBL/GenBank/DDBJ whole genome shotgun (WGS) entry which is preliminary data.</text>
</comment>
<proteinExistence type="predicted"/>
<dbReference type="RefSeq" id="XP_041194839.1">
    <property type="nucleotide sequence ID" value="XM_041338219.1"/>
</dbReference>
<dbReference type="EMBL" id="JABBWG010000010">
    <property type="protein sequence ID" value="KAG1819162.1"/>
    <property type="molecule type" value="Genomic_DNA"/>
</dbReference>
<dbReference type="OrthoDB" id="3199698at2759"/>
<evidence type="ECO:0000313" key="3">
    <source>
        <dbReference type="Proteomes" id="UP000807769"/>
    </source>
</evidence>
<dbReference type="Pfam" id="PF18759">
    <property type="entry name" value="Plavaka"/>
    <property type="match status" value="1"/>
</dbReference>
<dbReference type="InterPro" id="IPR041078">
    <property type="entry name" value="Plavaka"/>
</dbReference>
<protein>
    <submittedName>
        <fullName evidence="2">Uncharacterized protein</fullName>
    </submittedName>
</protein>
<reference evidence="2" key="1">
    <citation type="journal article" date="2020" name="New Phytol.">
        <title>Comparative genomics reveals dynamic genome evolution in host specialist ectomycorrhizal fungi.</title>
        <authorList>
            <person name="Lofgren L.A."/>
            <person name="Nguyen N.H."/>
            <person name="Vilgalys R."/>
            <person name="Ruytinx J."/>
            <person name="Liao H.L."/>
            <person name="Branco S."/>
            <person name="Kuo A."/>
            <person name="LaButti K."/>
            <person name="Lipzen A."/>
            <person name="Andreopoulos W."/>
            <person name="Pangilinan J."/>
            <person name="Riley R."/>
            <person name="Hundley H."/>
            <person name="Na H."/>
            <person name="Barry K."/>
            <person name="Grigoriev I.V."/>
            <person name="Stajich J.E."/>
            <person name="Kennedy P.G."/>
        </authorList>
    </citation>
    <scope>NUCLEOTIDE SEQUENCE</scope>
    <source>
        <strain evidence="2">MN1</strain>
    </source>
</reference>
<sequence>MPVLPQDNHQPPIPQEPQPPNQAQPSCDEGHHVDMDIHEGHHGADYCDINMDRHLHQPSPQADIHMEFVSGKPCDVNGAFLPPGAPPPPEDIANDNWMPFHNCLEFETAEFLYKQNQMPASQIDWLLDLWASTLITDLYNVIDSSPFGDAPWQHFTVAYDGERLTDEDRPWMDDQYKVWFCNLHEVMCNMLTNPIYANEIDYHPYREYSTEAWDQVDEIAKDLSTLGSTFVPVILGSGETTVSVGTGNNEYYPLYASIGNIHNNVRQAYHNRVAIIVFLAMPKKHSFRNFHQQLFHSSLSKILNPLKLGMTTPEVTHFRDGHYWWVIYGLGPYIADYEEQVLLLILFYMCVANHNNLDEDALPSLIEEALLDDLWDDFGIVTQLVPFTNDFPRADIFQMILLDILHQLVKGAFKDHLVTWAQKIMDDIDRRITAVALFSGLQRFPQGHGFKQWMGDDSKALMKVYLPAIEGHVPQDIMHTFCTLLDFCYLVCCVIITEDTLLEINDALSHFHHYREIFKATGVIFHFSLPHQHSLTHYSQNILCFSITKNKHIEAQINKLGEEAVVAAAAAAPANRYRDRDRDPHPPGPVPPAPSLIDIDEDLNIDNGPMVLQVFVQLVKTPRGKKCAQSIPALANELNIPCLSDLLSCFLFQQLHPNNPCDTSDVPLTGCPLYLNKILVFNSAFDLSSTGGMHVEHIHTCPSWWNKSSCNDCVFINTDSSLPGIQGLEVACYQGKVYPCAVIHWFNKVSDTADKDTGMWIVHPGYRANNTPEHAIIHIDWHILG</sequence>